<dbReference type="SUPFAM" id="SSF56935">
    <property type="entry name" value="Porins"/>
    <property type="match status" value="1"/>
</dbReference>
<evidence type="ECO:0000256" key="9">
    <source>
        <dbReference type="RuleBase" id="RU003357"/>
    </source>
</evidence>
<dbReference type="EMBL" id="CP053921">
    <property type="protein sequence ID" value="QKG72661.1"/>
    <property type="molecule type" value="Genomic_DNA"/>
</dbReference>
<accession>A0A7D4BCF2</accession>
<name>A0A7D4BCF2_9SPHN</name>
<reference evidence="13 14" key="1">
    <citation type="submission" date="2020-05" db="EMBL/GenBank/DDBJ databases">
        <title>Erythrobacter mangrovi sp. nov., isolated from rhizosphere soil of mangrove plant (Kandelia candel).</title>
        <authorList>
            <person name="Ye Y.H."/>
        </authorList>
    </citation>
    <scope>NUCLEOTIDE SEQUENCE [LARGE SCALE GENOMIC DNA]</scope>
    <source>
        <strain evidence="13 14">EB310</strain>
    </source>
</reference>
<keyword evidence="5 9" id="KW-0798">TonB box</keyword>
<dbReference type="InterPro" id="IPR000531">
    <property type="entry name" value="Beta-barrel_TonB"/>
</dbReference>
<dbReference type="InterPro" id="IPR039426">
    <property type="entry name" value="TonB-dep_rcpt-like"/>
</dbReference>
<dbReference type="Pfam" id="PF00593">
    <property type="entry name" value="TonB_dep_Rec_b-barrel"/>
    <property type="match status" value="1"/>
</dbReference>
<evidence type="ECO:0000259" key="11">
    <source>
        <dbReference type="Pfam" id="PF00593"/>
    </source>
</evidence>
<dbReference type="InterPro" id="IPR012910">
    <property type="entry name" value="Plug_dom"/>
</dbReference>
<comment type="similarity">
    <text evidence="8 9">Belongs to the TonB-dependent receptor family.</text>
</comment>
<keyword evidence="6 8" id="KW-0472">Membrane</keyword>
<feature type="domain" description="TonB-dependent receptor-like beta-barrel" evidence="11">
    <location>
        <begin position="385"/>
        <end position="851"/>
    </location>
</feature>
<dbReference type="GO" id="GO:0009279">
    <property type="term" value="C:cell outer membrane"/>
    <property type="evidence" value="ECO:0007669"/>
    <property type="project" value="UniProtKB-SubCell"/>
</dbReference>
<keyword evidence="2 8" id="KW-0813">Transport</keyword>
<dbReference type="Gene3D" id="2.40.170.20">
    <property type="entry name" value="TonB-dependent receptor, beta-barrel domain"/>
    <property type="match status" value="1"/>
</dbReference>
<sequence>MASADVAMAQGADADTTAEEAAPGSIVVLGTRRTDRSATDSASPVDVIGAAELQQQPAANMLDVVKNIVPSFFVPQNTISDASTFVRAPSLRGLPADNILVMLNGKRFNRSALVQVYTGGDTALSFGSQGADISSIPSIAVSNLQVLRDGATAQYGSDAIGGVLNYGLRDDIGFEAQGLYGQNYDNGGDGETWQVSGYGGVRLGDAGFISLAGEYSDTNGTSRGVQRPSAVNFANQFPDLADQLPNFPGPVQIWGTSPSHGWKFILNSELELAPNATFYLFGNLARSKADQSFNYREAVTTTATRFDGTNNTTGTLSANSAFRHPIFLTTCPTGNATCPAGGFVRDTNVFNFTDFYPAGFTPRFVGVTKQAIGVVGVRGDMDSGFTYDVSGSLARQSLNLSMYNSLAPSYGPDSQTEFEFGTLIQREINLNLDMTYPLDVGFASPLTLSGGAEFRREEYEATEGDPQSYGAGPYAVQQLFDRVSDGVYTPTSAADCPVAQAAGVTTCTVTMPPAASGYGGTSPTFAGKSSEKSYGFYVGLEGDITERFSMGVAGRYEHYENFGSTTVGKVNARLELSDSLAIRATAGTGFHAPSPGQNNVQVLTTTFIQGNQVQVGTYPVTSDIAQYFGATTLGPEESTNFGAGFVLEPTNNLTVTVDAYSIKVRDRIGISQTFNVTADDIVALPSLAGVGEGGSVQYFTNGFDTRTRGVDVVATYRTGLADGDLNMTLAYNYNKSKVTDFDDGVIGATQLIDIKYLAPNHRATFAANWSSGPWAINLRESYFGTWRDSNDYPLRVGNITCPSGVSPAPDDRTTPCAIFDGQHFGAKFITDLDVSYTFAEKYTLTVGANNLFNTYPDKIAATINNPIYDSTGSISNGSIYPRPGGPFGINGGFWYARIRVKY</sequence>
<dbReference type="PANTHER" id="PTHR47234">
    <property type="match status" value="1"/>
</dbReference>
<evidence type="ECO:0000313" key="13">
    <source>
        <dbReference type="EMBL" id="QKG72661.1"/>
    </source>
</evidence>
<evidence type="ECO:0000256" key="8">
    <source>
        <dbReference type="PROSITE-ProRule" id="PRU01360"/>
    </source>
</evidence>
<protein>
    <submittedName>
        <fullName evidence="13">TonB-dependent receptor</fullName>
    </submittedName>
</protein>
<dbReference type="AlphaFoldDB" id="A0A7D4BCF2"/>
<organism evidence="13 14">
    <name type="scientific">Erythrobacter mangrovi</name>
    <dbReference type="NCBI Taxonomy" id="2739433"/>
    <lineage>
        <taxon>Bacteria</taxon>
        <taxon>Pseudomonadati</taxon>
        <taxon>Pseudomonadota</taxon>
        <taxon>Alphaproteobacteria</taxon>
        <taxon>Sphingomonadales</taxon>
        <taxon>Erythrobacteraceae</taxon>
        <taxon>Erythrobacter/Porphyrobacter group</taxon>
        <taxon>Erythrobacter</taxon>
    </lineage>
</organism>
<evidence type="ECO:0000256" key="2">
    <source>
        <dbReference type="ARBA" id="ARBA00022448"/>
    </source>
</evidence>
<evidence type="ECO:0000256" key="7">
    <source>
        <dbReference type="ARBA" id="ARBA00023237"/>
    </source>
</evidence>
<dbReference type="Proteomes" id="UP000504693">
    <property type="component" value="Chromosome"/>
</dbReference>
<keyword evidence="4 8" id="KW-0812">Transmembrane</keyword>
<keyword evidence="14" id="KW-1185">Reference proteome</keyword>
<dbReference type="PROSITE" id="PS52016">
    <property type="entry name" value="TONB_DEPENDENT_REC_3"/>
    <property type="match status" value="1"/>
</dbReference>
<evidence type="ECO:0000313" key="14">
    <source>
        <dbReference type="Proteomes" id="UP000504693"/>
    </source>
</evidence>
<dbReference type="Gene3D" id="2.170.130.10">
    <property type="entry name" value="TonB-dependent receptor, plug domain"/>
    <property type="match status" value="1"/>
</dbReference>
<evidence type="ECO:0000256" key="4">
    <source>
        <dbReference type="ARBA" id="ARBA00022692"/>
    </source>
</evidence>
<evidence type="ECO:0000256" key="1">
    <source>
        <dbReference type="ARBA" id="ARBA00004571"/>
    </source>
</evidence>
<feature type="region of interest" description="Disordered" evidence="10">
    <location>
        <begin position="1"/>
        <end position="20"/>
    </location>
</feature>
<keyword evidence="3 8" id="KW-1134">Transmembrane beta strand</keyword>
<proteinExistence type="inferred from homology"/>
<keyword evidence="13" id="KW-0675">Receptor</keyword>
<dbReference type="Pfam" id="PF07715">
    <property type="entry name" value="Plug"/>
    <property type="match status" value="1"/>
</dbReference>
<dbReference type="InterPro" id="IPR037066">
    <property type="entry name" value="Plug_dom_sf"/>
</dbReference>
<comment type="subcellular location">
    <subcellularLocation>
        <location evidence="1 8">Cell outer membrane</location>
        <topology evidence="1 8">Multi-pass membrane protein</topology>
    </subcellularLocation>
</comment>
<feature type="domain" description="TonB-dependent receptor plug" evidence="12">
    <location>
        <begin position="39"/>
        <end position="163"/>
    </location>
</feature>
<evidence type="ECO:0000256" key="6">
    <source>
        <dbReference type="ARBA" id="ARBA00023136"/>
    </source>
</evidence>
<dbReference type="PANTHER" id="PTHR47234:SF3">
    <property type="entry name" value="SECRETIN_TONB SHORT N-TERMINAL DOMAIN-CONTAINING PROTEIN"/>
    <property type="match status" value="1"/>
</dbReference>
<gene>
    <name evidence="13" type="ORF">HQR01_04675</name>
</gene>
<evidence type="ECO:0000256" key="10">
    <source>
        <dbReference type="SAM" id="MobiDB-lite"/>
    </source>
</evidence>
<evidence type="ECO:0000259" key="12">
    <source>
        <dbReference type="Pfam" id="PF07715"/>
    </source>
</evidence>
<dbReference type="InterPro" id="IPR036942">
    <property type="entry name" value="Beta-barrel_TonB_sf"/>
</dbReference>
<keyword evidence="7 8" id="KW-0998">Cell outer membrane</keyword>
<evidence type="ECO:0000256" key="3">
    <source>
        <dbReference type="ARBA" id="ARBA00022452"/>
    </source>
</evidence>
<evidence type="ECO:0000256" key="5">
    <source>
        <dbReference type="ARBA" id="ARBA00023077"/>
    </source>
</evidence>
<dbReference type="KEGG" id="emv:HQR01_04675"/>